<keyword evidence="1" id="KW-0433">Leucine-rich repeat</keyword>
<sequence length="486" mass="53694">MRAGHWEVFVFLAVILASADTANDCIYQKCFCEGNIVYCNSLGLTSIPPLSPPGDVPISDLQFDDNNITAILPGSLPAGLTRLTITNNPIQTIDDMAFTDVATTLQMLGLTLAPSSRIPDALMHLESLNFLDIINTDIVDWNENVMKYLAPKLNTLTLSSVSFHTWPDWIQYCKQVSELALVYSYLQSIPDNGLDSMATTVISMSLTGNNLTAVPKAISNFTNMTVFAVDKNKIRDVTWLPKQCRMDTLDVSNNKIFNATQLSEALRPYAEFLVELDIDHNELTEIPDLQFLTMDNFDFSFNNIYDLTAGSLPSKVSWLNLNNNLLSSLPRMVLSLQLLSTLLMESNLVTSLQASTIPSTLQYLSLQNNLVTELTDASFPENSSLLSLYLDNNPLTKISDLAFANLAKLRELHLSSTRLTRLPLGLPSLHSITLLDVSDITGLVCTCLEKDLGPWIKSLASEIVFGNCGVIKVYDFFALLSPGCPR</sequence>
<proteinExistence type="predicted"/>
<dbReference type="PANTHER" id="PTHR45712">
    <property type="entry name" value="AGAP008170-PA"/>
    <property type="match status" value="1"/>
</dbReference>
<feature type="chain" id="PRO_5035795098" evidence="3">
    <location>
        <begin position="20"/>
        <end position="486"/>
    </location>
</feature>
<evidence type="ECO:0000256" key="1">
    <source>
        <dbReference type="ARBA" id="ARBA00022614"/>
    </source>
</evidence>
<dbReference type="InterPro" id="IPR050333">
    <property type="entry name" value="SLRP"/>
</dbReference>
<evidence type="ECO:0000313" key="4">
    <source>
        <dbReference type="EMBL" id="CAG5127699.1"/>
    </source>
</evidence>
<dbReference type="SMART" id="SM00369">
    <property type="entry name" value="LRR_TYP"/>
    <property type="match status" value="6"/>
</dbReference>
<feature type="signal peptide" evidence="3">
    <location>
        <begin position="1"/>
        <end position="19"/>
    </location>
</feature>
<comment type="caution">
    <text evidence="4">The sequence shown here is derived from an EMBL/GenBank/DDBJ whole genome shotgun (WGS) entry which is preliminary data.</text>
</comment>
<dbReference type="InterPro" id="IPR032675">
    <property type="entry name" value="LRR_dom_sf"/>
</dbReference>
<keyword evidence="2" id="KW-0677">Repeat</keyword>
<reference evidence="4" key="1">
    <citation type="submission" date="2021-04" db="EMBL/GenBank/DDBJ databases">
        <authorList>
            <consortium name="Molecular Ecology Group"/>
        </authorList>
    </citation>
    <scope>NUCLEOTIDE SEQUENCE</scope>
</reference>
<dbReference type="InterPro" id="IPR003591">
    <property type="entry name" value="Leu-rich_rpt_typical-subtyp"/>
</dbReference>
<dbReference type="SMART" id="SM00364">
    <property type="entry name" value="LRR_BAC"/>
    <property type="match status" value="6"/>
</dbReference>
<dbReference type="Proteomes" id="UP000678393">
    <property type="component" value="Unassembled WGS sequence"/>
</dbReference>
<evidence type="ECO:0000313" key="5">
    <source>
        <dbReference type="Proteomes" id="UP000678393"/>
    </source>
</evidence>
<dbReference type="PROSITE" id="PS51450">
    <property type="entry name" value="LRR"/>
    <property type="match status" value="2"/>
</dbReference>
<keyword evidence="3" id="KW-0732">Signal</keyword>
<name>A0A8S3ZEK3_9EUPU</name>
<accession>A0A8S3ZEK3</accession>
<organism evidence="4 5">
    <name type="scientific">Candidula unifasciata</name>
    <dbReference type="NCBI Taxonomy" id="100452"/>
    <lineage>
        <taxon>Eukaryota</taxon>
        <taxon>Metazoa</taxon>
        <taxon>Spiralia</taxon>
        <taxon>Lophotrochozoa</taxon>
        <taxon>Mollusca</taxon>
        <taxon>Gastropoda</taxon>
        <taxon>Heterobranchia</taxon>
        <taxon>Euthyneura</taxon>
        <taxon>Panpulmonata</taxon>
        <taxon>Eupulmonata</taxon>
        <taxon>Stylommatophora</taxon>
        <taxon>Helicina</taxon>
        <taxon>Helicoidea</taxon>
        <taxon>Geomitridae</taxon>
        <taxon>Candidula</taxon>
    </lineage>
</organism>
<dbReference type="Gene3D" id="3.80.10.10">
    <property type="entry name" value="Ribonuclease Inhibitor"/>
    <property type="match status" value="3"/>
</dbReference>
<dbReference type="Pfam" id="PF13855">
    <property type="entry name" value="LRR_8"/>
    <property type="match status" value="1"/>
</dbReference>
<dbReference type="PANTHER" id="PTHR45712:SF22">
    <property type="entry name" value="INSULIN-LIKE GROWTH FACTOR-BINDING PROTEIN COMPLEX ACID LABILE SUBUNIT"/>
    <property type="match status" value="1"/>
</dbReference>
<evidence type="ECO:0000256" key="2">
    <source>
        <dbReference type="ARBA" id="ARBA00022737"/>
    </source>
</evidence>
<dbReference type="OrthoDB" id="6130270at2759"/>
<dbReference type="GO" id="GO:0005615">
    <property type="term" value="C:extracellular space"/>
    <property type="evidence" value="ECO:0007669"/>
    <property type="project" value="TreeGrafter"/>
</dbReference>
<dbReference type="AlphaFoldDB" id="A0A8S3ZEK3"/>
<protein>
    <submittedName>
        <fullName evidence="4">Uncharacterized protein</fullName>
    </submittedName>
</protein>
<dbReference type="InterPro" id="IPR001611">
    <property type="entry name" value="Leu-rich_rpt"/>
</dbReference>
<evidence type="ECO:0000256" key="3">
    <source>
        <dbReference type="SAM" id="SignalP"/>
    </source>
</evidence>
<dbReference type="SUPFAM" id="SSF52058">
    <property type="entry name" value="L domain-like"/>
    <property type="match status" value="2"/>
</dbReference>
<dbReference type="EMBL" id="CAJHNH020002773">
    <property type="protein sequence ID" value="CAG5127699.1"/>
    <property type="molecule type" value="Genomic_DNA"/>
</dbReference>
<keyword evidence="5" id="KW-1185">Reference proteome</keyword>
<gene>
    <name evidence="4" type="ORF">CUNI_LOCUS13257</name>
</gene>